<accession>A0ACC1N8N3</accession>
<gene>
    <name evidence="1" type="ORF">NQ176_g5524</name>
</gene>
<reference evidence="1" key="1">
    <citation type="submission" date="2022-08" db="EMBL/GenBank/DDBJ databases">
        <title>Genome Sequence of Lecanicillium fungicola.</title>
        <authorList>
            <person name="Buettner E."/>
        </authorList>
    </citation>
    <scope>NUCLEOTIDE SEQUENCE</scope>
    <source>
        <strain evidence="1">Babe33</strain>
    </source>
</reference>
<dbReference type="Proteomes" id="UP001143910">
    <property type="component" value="Unassembled WGS sequence"/>
</dbReference>
<protein>
    <submittedName>
        <fullName evidence="1">Uncharacterized protein</fullName>
    </submittedName>
</protein>
<organism evidence="1 2">
    <name type="scientific">Zarea fungicola</name>
    <dbReference type="NCBI Taxonomy" id="93591"/>
    <lineage>
        <taxon>Eukaryota</taxon>
        <taxon>Fungi</taxon>
        <taxon>Dikarya</taxon>
        <taxon>Ascomycota</taxon>
        <taxon>Pezizomycotina</taxon>
        <taxon>Sordariomycetes</taxon>
        <taxon>Hypocreomycetidae</taxon>
        <taxon>Hypocreales</taxon>
        <taxon>Cordycipitaceae</taxon>
        <taxon>Zarea</taxon>
    </lineage>
</organism>
<keyword evidence="2" id="KW-1185">Reference proteome</keyword>
<evidence type="ECO:0000313" key="1">
    <source>
        <dbReference type="EMBL" id="KAJ2975434.1"/>
    </source>
</evidence>
<comment type="caution">
    <text evidence="1">The sequence shown here is derived from an EMBL/GenBank/DDBJ whole genome shotgun (WGS) entry which is preliminary data.</text>
</comment>
<evidence type="ECO:0000313" key="2">
    <source>
        <dbReference type="Proteomes" id="UP001143910"/>
    </source>
</evidence>
<proteinExistence type="predicted"/>
<dbReference type="EMBL" id="JANJQO010000708">
    <property type="protein sequence ID" value="KAJ2975434.1"/>
    <property type="molecule type" value="Genomic_DNA"/>
</dbReference>
<sequence length="540" mass="57504">MVNMKVFSLIYILPLVVAAAPPTAVLKSGPIFGIQTSLPQAIAPVNKFLGIPYADPPERFGLSKSPKKWIAPRNATAFSRSCLNSGAPLSLIPGGAVFASLQKPLPQREDCLYINVFSPATSGPPSGRPIILYIPGGGFQAGSGIVDLSGFAAYEDVIAMSINYRLNVFGFPNSPDIPLAERNLGLLDQRLALSWVQENAAAFGGDASKVTIWGGSAGSFSVSLHVQSFVNASPPPFRAAIMSSGQSAFGLLATLPDNPENYDIWTTVSKIVNCSEKATNLACMRHVPATMLQEALLAAKAAFVPVKDDITVPAAPATAWKSGKVAKVPLLNTNVAQEGRALVDQSITLTQFTEMFLGPQFVTDSDRDAILAYYKTNAVLTSDFDIIAAIYTDMLWVCPQTLMAGVSASNGQPTWRYHFNTSLTPLLGEQFAWLGAFHGSDVMLVNIAPTFETNQASGMTADLYLMASYLRGMFARFVKNPAGGTAWPGVDSAYTPRDVAVLGNTNTGASGGVSLGDQKDIYDACRLYQSIYQAIESATL</sequence>
<name>A0ACC1N8N3_9HYPO</name>